<keyword evidence="12" id="KW-0695">RNA-directed DNA polymerase</keyword>
<feature type="region of interest" description="Disordered" evidence="16">
    <location>
        <begin position="53"/>
        <end position="99"/>
    </location>
</feature>
<comment type="function">
    <text evidence="1">The aspartyl protease (PR) mediates the proteolytic cleavages of the Gag and Gag-Pol polyproteins after assembly of the VLP.</text>
</comment>
<dbReference type="PANTHER" id="PTHR42648:SF11">
    <property type="entry name" value="TRANSPOSON TY4-P GAG-POL POLYPROTEIN"/>
    <property type="match status" value="1"/>
</dbReference>
<evidence type="ECO:0000313" key="18">
    <source>
        <dbReference type="EMBL" id="KAJ8771724.1"/>
    </source>
</evidence>
<evidence type="ECO:0000256" key="3">
    <source>
        <dbReference type="ARBA" id="ARBA00022670"/>
    </source>
</evidence>
<keyword evidence="9" id="KW-0067">ATP-binding</keyword>
<dbReference type="PANTHER" id="PTHR42648">
    <property type="entry name" value="TRANSPOSASE, PUTATIVE-RELATED"/>
    <property type="match status" value="1"/>
</dbReference>
<dbReference type="Proteomes" id="UP001159364">
    <property type="component" value="Linkage Group LG02"/>
</dbReference>
<accession>A0AAV8U0A8</accession>
<keyword evidence="11" id="KW-0229">DNA integration</keyword>
<keyword evidence="4" id="KW-0540">Nuclease</keyword>
<dbReference type="GO" id="GO:0003676">
    <property type="term" value="F:nucleic acid binding"/>
    <property type="evidence" value="ECO:0007669"/>
    <property type="project" value="InterPro"/>
</dbReference>
<name>A0AAV8U0A8_9ROSI</name>
<evidence type="ECO:0000256" key="7">
    <source>
        <dbReference type="ARBA" id="ARBA00022759"/>
    </source>
</evidence>
<dbReference type="InterPro" id="IPR039537">
    <property type="entry name" value="Retrotran_Ty1/copia-like"/>
</dbReference>
<keyword evidence="10" id="KW-0460">Magnesium</keyword>
<dbReference type="PROSITE" id="PS50994">
    <property type="entry name" value="INTEGRASE"/>
    <property type="match status" value="1"/>
</dbReference>
<keyword evidence="3" id="KW-0645">Protease</keyword>
<dbReference type="InterPro" id="IPR012337">
    <property type="entry name" value="RNaseH-like_sf"/>
</dbReference>
<dbReference type="GO" id="GO:0003964">
    <property type="term" value="F:RNA-directed DNA polymerase activity"/>
    <property type="evidence" value="ECO:0007669"/>
    <property type="project" value="UniProtKB-KW"/>
</dbReference>
<dbReference type="Pfam" id="PF22936">
    <property type="entry name" value="Pol_BBD"/>
    <property type="match status" value="1"/>
</dbReference>
<evidence type="ECO:0000256" key="5">
    <source>
        <dbReference type="ARBA" id="ARBA00022723"/>
    </source>
</evidence>
<evidence type="ECO:0000256" key="6">
    <source>
        <dbReference type="ARBA" id="ARBA00022741"/>
    </source>
</evidence>
<keyword evidence="2" id="KW-1188">Viral release from host cell</keyword>
<keyword evidence="7" id="KW-0255">Endonuclease</keyword>
<keyword evidence="8" id="KW-0378">Hydrolase</keyword>
<keyword evidence="6" id="KW-0547">Nucleotide-binding</keyword>
<keyword evidence="14" id="KW-0917">Virion maturation</keyword>
<evidence type="ECO:0000256" key="8">
    <source>
        <dbReference type="ARBA" id="ARBA00022801"/>
    </source>
</evidence>
<evidence type="ECO:0000256" key="9">
    <source>
        <dbReference type="ARBA" id="ARBA00022840"/>
    </source>
</evidence>
<keyword evidence="19" id="KW-1185">Reference proteome</keyword>
<evidence type="ECO:0000256" key="14">
    <source>
        <dbReference type="ARBA" id="ARBA00023113"/>
    </source>
</evidence>
<comment type="caution">
    <text evidence="18">The sequence shown here is derived from an EMBL/GenBank/DDBJ whole genome shotgun (WGS) entry which is preliminary data.</text>
</comment>
<evidence type="ECO:0000256" key="1">
    <source>
        <dbReference type="ARBA" id="ARBA00002180"/>
    </source>
</evidence>
<keyword evidence="13" id="KW-0239">DNA-directed DNA polymerase</keyword>
<organism evidence="18 19">
    <name type="scientific">Erythroxylum novogranatense</name>
    <dbReference type="NCBI Taxonomy" id="1862640"/>
    <lineage>
        <taxon>Eukaryota</taxon>
        <taxon>Viridiplantae</taxon>
        <taxon>Streptophyta</taxon>
        <taxon>Embryophyta</taxon>
        <taxon>Tracheophyta</taxon>
        <taxon>Spermatophyta</taxon>
        <taxon>Magnoliopsida</taxon>
        <taxon>eudicotyledons</taxon>
        <taxon>Gunneridae</taxon>
        <taxon>Pentapetalae</taxon>
        <taxon>rosids</taxon>
        <taxon>fabids</taxon>
        <taxon>Malpighiales</taxon>
        <taxon>Erythroxylaceae</taxon>
        <taxon>Erythroxylum</taxon>
    </lineage>
</organism>
<protein>
    <recommendedName>
        <fullName evidence="17">Integrase catalytic domain-containing protein</fullName>
    </recommendedName>
</protein>
<dbReference type="InterPro" id="IPR001584">
    <property type="entry name" value="Integrase_cat-core"/>
</dbReference>
<keyword evidence="13" id="KW-0548">Nucleotidyltransferase</keyword>
<gene>
    <name evidence="18" type="ORF">K2173_026901</name>
</gene>
<dbReference type="GO" id="GO:0046872">
    <property type="term" value="F:metal ion binding"/>
    <property type="evidence" value="ECO:0007669"/>
    <property type="project" value="UniProtKB-KW"/>
</dbReference>
<evidence type="ECO:0000256" key="11">
    <source>
        <dbReference type="ARBA" id="ARBA00022908"/>
    </source>
</evidence>
<proteinExistence type="predicted"/>
<keyword evidence="5" id="KW-0479">Metal-binding</keyword>
<dbReference type="GO" id="GO:0008233">
    <property type="term" value="F:peptidase activity"/>
    <property type="evidence" value="ECO:0007669"/>
    <property type="project" value="UniProtKB-KW"/>
</dbReference>
<dbReference type="Gene3D" id="3.30.420.10">
    <property type="entry name" value="Ribonuclease H-like superfamily/Ribonuclease H"/>
    <property type="match status" value="1"/>
</dbReference>
<dbReference type="Pfam" id="PF25597">
    <property type="entry name" value="SH3_retrovirus"/>
    <property type="match status" value="1"/>
</dbReference>
<dbReference type="GO" id="GO:0004519">
    <property type="term" value="F:endonuclease activity"/>
    <property type="evidence" value="ECO:0007669"/>
    <property type="project" value="UniProtKB-KW"/>
</dbReference>
<dbReference type="GO" id="GO:0005524">
    <property type="term" value="F:ATP binding"/>
    <property type="evidence" value="ECO:0007669"/>
    <property type="project" value="UniProtKB-KW"/>
</dbReference>
<dbReference type="GO" id="GO:0006310">
    <property type="term" value="P:DNA recombination"/>
    <property type="evidence" value="ECO:0007669"/>
    <property type="project" value="UniProtKB-KW"/>
</dbReference>
<feature type="compositionally biased region" description="Basic residues" evidence="16">
    <location>
        <begin position="72"/>
        <end position="83"/>
    </location>
</feature>
<dbReference type="GO" id="GO:0015074">
    <property type="term" value="P:DNA integration"/>
    <property type="evidence" value="ECO:0007669"/>
    <property type="project" value="UniProtKB-KW"/>
</dbReference>
<dbReference type="AlphaFoldDB" id="A0AAV8U0A8"/>
<keyword evidence="13" id="KW-0808">Transferase</keyword>
<evidence type="ECO:0000256" key="13">
    <source>
        <dbReference type="ARBA" id="ARBA00022932"/>
    </source>
</evidence>
<dbReference type="InterPro" id="IPR057670">
    <property type="entry name" value="SH3_retrovirus"/>
</dbReference>
<evidence type="ECO:0000256" key="4">
    <source>
        <dbReference type="ARBA" id="ARBA00022722"/>
    </source>
</evidence>
<dbReference type="InterPro" id="IPR036397">
    <property type="entry name" value="RNaseH_sf"/>
</dbReference>
<keyword evidence="15" id="KW-0233">DNA recombination</keyword>
<dbReference type="SUPFAM" id="SSF53098">
    <property type="entry name" value="Ribonuclease H-like"/>
    <property type="match status" value="1"/>
</dbReference>
<evidence type="ECO:0000259" key="17">
    <source>
        <dbReference type="PROSITE" id="PS50994"/>
    </source>
</evidence>
<feature type="domain" description="Integrase catalytic" evidence="17">
    <location>
        <begin position="114"/>
        <end position="299"/>
    </location>
</feature>
<evidence type="ECO:0000256" key="16">
    <source>
        <dbReference type="SAM" id="MobiDB-lite"/>
    </source>
</evidence>
<evidence type="ECO:0000256" key="15">
    <source>
        <dbReference type="ARBA" id="ARBA00023172"/>
    </source>
</evidence>
<evidence type="ECO:0000256" key="10">
    <source>
        <dbReference type="ARBA" id="ARBA00022842"/>
    </source>
</evidence>
<sequence>MKSYGENISKAIVVVKALRSKTPKFEHIVAAIEEVHDLSDYSFDKLMSSLQAHSSVNGEPNQKEMKENSSGRGRHKGSFHGRGHGRDQGRGRGRGGSNEERQNRTFVCHYCKRLSHKEAYCWQKQKDENHQASFAEKTDEESKLFMALFCEKDASNDVWFLDNGYSNHMSRTRSLFKEIDDSKKSEVTLLDNKKIQVKGKGIVSIKTSQGEFVSTNFNNFCATNGIHRELITPCTPEQNGVAKRKNRTIVEMARNMMQAKGLPNSFWAEAIATAIYLLNVSPTKAIPNQTPFEAWMGRRPTVSHLRVFGCLAYSLVKTHSHKFDEKSEKYIIVGYFSQSKAYELYNPISGKIFISKDVAFNEDAKWIWNKKMSGSISSIQR</sequence>
<dbReference type="GO" id="GO:0003887">
    <property type="term" value="F:DNA-directed DNA polymerase activity"/>
    <property type="evidence" value="ECO:0007669"/>
    <property type="project" value="UniProtKB-KW"/>
</dbReference>
<dbReference type="GO" id="GO:0006508">
    <property type="term" value="P:proteolysis"/>
    <property type="evidence" value="ECO:0007669"/>
    <property type="project" value="UniProtKB-KW"/>
</dbReference>
<reference evidence="18 19" key="1">
    <citation type="submission" date="2021-09" db="EMBL/GenBank/DDBJ databases">
        <title>Genomic insights and catalytic innovation underlie evolution of tropane alkaloids biosynthesis.</title>
        <authorList>
            <person name="Wang Y.-J."/>
            <person name="Tian T."/>
            <person name="Huang J.-P."/>
            <person name="Huang S.-X."/>
        </authorList>
    </citation>
    <scope>NUCLEOTIDE SEQUENCE [LARGE SCALE GENOMIC DNA]</scope>
    <source>
        <strain evidence="18">KIB-2018</strain>
        <tissue evidence="18">Leaf</tissue>
    </source>
</reference>
<evidence type="ECO:0000256" key="12">
    <source>
        <dbReference type="ARBA" id="ARBA00022918"/>
    </source>
</evidence>
<dbReference type="InterPro" id="IPR054722">
    <property type="entry name" value="PolX-like_BBD"/>
</dbReference>
<dbReference type="EMBL" id="JAIWQS010000002">
    <property type="protein sequence ID" value="KAJ8771724.1"/>
    <property type="molecule type" value="Genomic_DNA"/>
</dbReference>
<evidence type="ECO:0000313" key="19">
    <source>
        <dbReference type="Proteomes" id="UP001159364"/>
    </source>
</evidence>
<evidence type="ECO:0000256" key="2">
    <source>
        <dbReference type="ARBA" id="ARBA00022612"/>
    </source>
</evidence>